<feature type="transmembrane region" description="Helical" evidence="4">
    <location>
        <begin position="101"/>
        <end position="124"/>
    </location>
</feature>
<feature type="transmembrane region" description="Helical" evidence="4">
    <location>
        <begin position="370"/>
        <end position="393"/>
    </location>
</feature>
<evidence type="ECO:0000256" key="1">
    <source>
        <dbReference type="ARBA" id="ARBA00022692"/>
    </source>
</evidence>
<dbReference type="AlphaFoldDB" id="A0A7C9IGX7"/>
<dbReference type="GO" id="GO:0022857">
    <property type="term" value="F:transmembrane transporter activity"/>
    <property type="evidence" value="ECO:0007669"/>
    <property type="project" value="InterPro"/>
</dbReference>
<evidence type="ECO:0000256" key="3">
    <source>
        <dbReference type="ARBA" id="ARBA00023136"/>
    </source>
</evidence>
<feature type="transmembrane region" description="Helical" evidence="4">
    <location>
        <begin position="278"/>
        <end position="300"/>
    </location>
</feature>
<evidence type="ECO:0000256" key="2">
    <source>
        <dbReference type="ARBA" id="ARBA00022989"/>
    </source>
</evidence>
<comment type="caution">
    <text evidence="6">The sequence shown here is derived from an EMBL/GenBank/DDBJ whole genome shotgun (WGS) entry which is preliminary data.</text>
</comment>
<gene>
    <name evidence="6" type="ORF">GQ651_05125</name>
</gene>
<name>A0A7C9IGX7_9RHOB</name>
<dbReference type="EMBL" id="WUPT01000001">
    <property type="protein sequence ID" value="MXQ07222.1"/>
    <property type="molecule type" value="Genomic_DNA"/>
</dbReference>
<feature type="transmembrane region" description="Helical" evidence="4">
    <location>
        <begin position="340"/>
        <end position="364"/>
    </location>
</feature>
<feature type="transmembrane region" description="Helical" evidence="4">
    <location>
        <begin position="216"/>
        <end position="235"/>
    </location>
</feature>
<evidence type="ECO:0000256" key="4">
    <source>
        <dbReference type="SAM" id="Phobius"/>
    </source>
</evidence>
<evidence type="ECO:0000313" key="6">
    <source>
        <dbReference type="EMBL" id="MXQ07222.1"/>
    </source>
</evidence>
<dbReference type="Proteomes" id="UP000480350">
    <property type="component" value="Unassembled WGS sequence"/>
</dbReference>
<dbReference type="PANTHER" id="PTHR11360">
    <property type="entry name" value="MONOCARBOXYLATE TRANSPORTER"/>
    <property type="match status" value="1"/>
</dbReference>
<dbReference type="PANTHER" id="PTHR11360:SF290">
    <property type="entry name" value="MONOCARBOXYLATE MFS PERMEASE"/>
    <property type="match status" value="1"/>
</dbReference>
<evidence type="ECO:0000259" key="5">
    <source>
        <dbReference type="PROSITE" id="PS50850"/>
    </source>
</evidence>
<feature type="transmembrane region" description="Helical" evidence="4">
    <location>
        <begin position="136"/>
        <end position="161"/>
    </location>
</feature>
<dbReference type="SUPFAM" id="SSF103473">
    <property type="entry name" value="MFS general substrate transporter"/>
    <property type="match status" value="1"/>
</dbReference>
<reference evidence="6 7" key="2">
    <citation type="submission" date="2020-03" db="EMBL/GenBank/DDBJ databases">
        <title>Kangsaoukella pontilimi gen. nov., sp. nov., a new member of the family Rhodobacteraceae isolated from a tidal mudflat.</title>
        <authorList>
            <person name="Kim I.S."/>
        </authorList>
    </citation>
    <scope>NUCLEOTIDE SEQUENCE [LARGE SCALE GENOMIC DNA]</scope>
    <source>
        <strain evidence="6 7">GH1-50</strain>
    </source>
</reference>
<feature type="transmembrane region" description="Helical" evidence="4">
    <location>
        <begin position="167"/>
        <end position="187"/>
    </location>
</feature>
<dbReference type="InterPro" id="IPR020846">
    <property type="entry name" value="MFS_dom"/>
</dbReference>
<feature type="transmembrane region" description="Helical" evidence="4">
    <location>
        <begin position="306"/>
        <end position="328"/>
    </location>
</feature>
<sequence length="403" mass="41631">MSATQHDSAYAWTRLAISLAIAVAGNIGMWAVVVVLPDMQADFGTGRADATWPYILAMLGFALGNVVFGRAVDRFGIVPVLVAAGLASGLGFAAAALSEAWIVVTLMHLVLGLGASATFGPLIADVSQWFRRRRGIAVALAASGNYLSGVVWPPAIIWVMSVSDWRGAYLMLAIAILATVIPGAFLLRPRIDSATDALATADAAANAQATGLSPRALTVLLAIAGIGCCVAMSMPQVHIVALCVDRGFGAEAGAGMLSLMLAGGVVSRLVSGALADRFGGLVTLLIGSTLQMLALCLFLIDGGLTPLYLIALIFGLSQGGIVPAYAIIIREYLPPREAGGRVGIVLSVTILGMALGGWIGGWLYDLSGSYALAIWNGVAWNMLNIGIVLAILARRGPRPLVPA</sequence>
<keyword evidence="2 4" id="KW-1133">Transmembrane helix</keyword>
<dbReference type="InterPro" id="IPR036259">
    <property type="entry name" value="MFS_trans_sf"/>
</dbReference>
<feature type="domain" description="Major facilitator superfamily (MFS) profile" evidence="5">
    <location>
        <begin position="14"/>
        <end position="398"/>
    </location>
</feature>
<dbReference type="Gene3D" id="1.20.1250.20">
    <property type="entry name" value="MFS general substrate transporter like domains"/>
    <property type="match status" value="2"/>
</dbReference>
<feature type="transmembrane region" description="Helical" evidence="4">
    <location>
        <begin position="247"/>
        <end position="266"/>
    </location>
</feature>
<feature type="transmembrane region" description="Helical" evidence="4">
    <location>
        <begin position="51"/>
        <end position="68"/>
    </location>
</feature>
<keyword evidence="7" id="KW-1185">Reference proteome</keyword>
<keyword evidence="1 4" id="KW-0812">Transmembrane</keyword>
<dbReference type="Pfam" id="PF07690">
    <property type="entry name" value="MFS_1"/>
    <property type="match status" value="1"/>
</dbReference>
<organism evidence="6 7">
    <name type="scientific">Kangsaoukella pontilimi</name>
    <dbReference type="NCBI Taxonomy" id="2691042"/>
    <lineage>
        <taxon>Bacteria</taxon>
        <taxon>Pseudomonadati</taxon>
        <taxon>Pseudomonadota</taxon>
        <taxon>Alphaproteobacteria</taxon>
        <taxon>Rhodobacterales</taxon>
        <taxon>Paracoccaceae</taxon>
        <taxon>Kangsaoukella</taxon>
    </lineage>
</organism>
<dbReference type="InterPro" id="IPR050327">
    <property type="entry name" value="Proton-linked_MCT"/>
</dbReference>
<feature type="transmembrane region" description="Helical" evidence="4">
    <location>
        <begin position="75"/>
        <end position="95"/>
    </location>
</feature>
<accession>A0A7C9IGX7</accession>
<reference evidence="6 7" key="1">
    <citation type="submission" date="2019-12" db="EMBL/GenBank/DDBJ databases">
        <authorList>
            <person name="Lee S.D."/>
        </authorList>
    </citation>
    <scope>NUCLEOTIDE SEQUENCE [LARGE SCALE GENOMIC DNA]</scope>
    <source>
        <strain evidence="6 7">GH1-50</strain>
    </source>
</reference>
<feature type="transmembrane region" description="Helical" evidence="4">
    <location>
        <begin position="12"/>
        <end position="36"/>
    </location>
</feature>
<dbReference type="PROSITE" id="PS50850">
    <property type="entry name" value="MFS"/>
    <property type="match status" value="1"/>
</dbReference>
<evidence type="ECO:0000313" key="7">
    <source>
        <dbReference type="Proteomes" id="UP000480350"/>
    </source>
</evidence>
<dbReference type="InterPro" id="IPR011701">
    <property type="entry name" value="MFS"/>
</dbReference>
<proteinExistence type="predicted"/>
<protein>
    <submittedName>
        <fullName evidence="6">MFS transporter</fullName>
    </submittedName>
</protein>
<dbReference type="RefSeq" id="WP_160763107.1">
    <property type="nucleotide sequence ID" value="NZ_WUPT01000001.1"/>
</dbReference>
<keyword evidence="3 4" id="KW-0472">Membrane</keyword>